<reference evidence="1 2" key="1">
    <citation type="submission" date="2019-01" db="EMBL/GenBank/DDBJ databases">
        <title>Genome sequence of Bacillus glycinifermentans SRCM103574.</title>
        <authorList>
            <person name="Kong H.-J."/>
            <person name="Jeong S.-Y."/>
            <person name="Jeong D.-Y."/>
        </authorList>
    </citation>
    <scope>NUCLEOTIDE SEQUENCE [LARGE SCALE GENOMIC DNA]</scope>
    <source>
        <strain evidence="1 2">SRCM103574</strain>
    </source>
</reference>
<dbReference type="RefSeq" id="WP_046132674.1">
    <property type="nucleotide sequence ID" value="NZ_CP035232.1"/>
</dbReference>
<protein>
    <recommendedName>
        <fullName evidence="3">FtsK gamma domain-containing protein</fullName>
    </recommendedName>
</protein>
<evidence type="ECO:0008006" key="3">
    <source>
        <dbReference type="Google" id="ProtNLM"/>
    </source>
</evidence>
<evidence type="ECO:0000313" key="2">
    <source>
        <dbReference type="Proteomes" id="UP000288675"/>
    </source>
</evidence>
<organism evidence="1 2">
    <name type="scientific">Bacillus glycinifermentans</name>
    <dbReference type="NCBI Taxonomy" id="1664069"/>
    <lineage>
        <taxon>Bacteria</taxon>
        <taxon>Bacillati</taxon>
        <taxon>Bacillota</taxon>
        <taxon>Bacilli</taxon>
        <taxon>Bacillales</taxon>
        <taxon>Bacillaceae</taxon>
        <taxon>Bacillus</taxon>
    </lineage>
</organism>
<proteinExistence type="predicted"/>
<dbReference type="GeneID" id="82853026"/>
<dbReference type="Proteomes" id="UP000288675">
    <property type="component" value="Chromosome"/>
</dbReference>
<gene>
    <name evidence="1" type="ORF">EQZ20_10055</name>
</gene>
<name>A0AAJ3YXH3_9BACI</name>
<dbReference type="EMBL" id="CP035232">
    <property type="protein sequence ID" value="QAT65230.1"/>
    <property type="molecule type" value="Genomic_DNA"/>
</dbReference>
<dbReference type="AlphaFoldDB" id="A0AAJ3YXH3"/>
<accession>A0AAJ3YXH3</accession>
<dbReference type="InterPro" id="IPR036388">
    <property type="entry name" value="WH-like_DNA-bd_sf"/>
</dbReference>
<evidence type="ECO:0000313" key="1">
    <source>
        <dbReference type="EMBL" id="QAT65230.1"/>
    </source>
</evidence>
<dbReference type="KEGG" id="bgy:BGLY_1960"/>
<sequence length="76" mass="8783">MKKSLTYEEVRDWVMSNPFGDRTMSPIAIKYRYMISYMDAAKFLERLEQDGIVSQWDEVVGSPRTILKTSQSSGNV</sequence>
<dbReference type="Gene3D" id="1.10.10.10">
    <property type="entry name" value="Winged helix-like DNA-binding domain superfamily/Winged helix DNA-binding domain"/>
    <property type="match status" value="1"/>
</dbReference>